<reference evidence="2 3" key="1">
    <citation type="submission" date="2018-02" db="EMBL/GenBank/DDBJ databases">
        <authorList>
            <person name="Cohen D.B."/>
            <person name="Kent A.D."/>
        </authorList>
    </citation>
    <scope>NUCLEOTIDE SEQUENCE [LARGE SCALE GENOMIC DNA]</scope>
    <source>
        <strain evidence="2">1</strain>
    </source>
</reference>
<organism evidence="2 3">
    <name type="scientific">Micropruina glycogenica</name>
    <dbReference type="NCBI Taxonomy" id="75385"/>
    <lineage>
        <taxon>Bacteria</taxon>
        <taxon>Bacillati</taxon>
        <taxon>Actinomycetota</taxon>
        <taxon>Actinomycetes</taxon>
        <taxon>Propionibacteriales</taxon>
        <taxon>Nocardioidaceae</taxon>
        <taxon>Micropruina</taxon>
    </lineage>
</organism>
<dbReference type="EMBL" id="LT985188">
    <property type="protein sequence ID" value="SPD85245.1"/>
    <property type="molecule type" value="Genomic_DNA"/>
</dbReference>
<dbReference type="AlphaFoldDB" id="A0A2N9JCP8"/>
<name>A0A2N9JCP8_9ACTN</name>
<protein>
    <submittedName>
        <fullName evidence="2">Uncharacterized protein</fullName>
    </submittedName>
</protein>
<evidence type="ECO:0000313" key="2">
    <source>
        <dbReference type="EMBL" id="SPD85245.1"/>
    </source>
</evidence>
<gene>
    <name evidence="2" type="ORF">MPLG2_0209</name>
</gene>
<evidence type="ECO:0000256" key="1">
    <source>
        <dbReference type="SAM" id="MobiDB-lite"/>
    </source>
</evidence>
<dbReference type="KEGG" id="mgg:MPLG2_0209"/>
<feature type="region of interest" description="Disordered" evidence="1">
    <location>
        <begin position="34"/>
        <end position="57"/>
    </location>
</feature>
<feature type="compositionally biased region" description="Polar residues" evidence="1">
    <location>
        <begin position="34"/>
        <end position="46"/>
    </location>
</feature>
<evidence type="ECO:0000313" key="3">
    <source>
        <dbReference type="Proteomes" id="UP000238164"/>
    </source>
</evidence>
<sequence length="57" mass="6076">MAAFVRWCMPVVHPFVVDGRLLVASSQLSQQPQIAQDSTHGWTAPTTGLAAGQVDTP</sequence>
<accession>A0A2N9JCP8</accession>
<proteinExistence type="predicted"/>
<keyword evidence="3" id="KW-1185">Reference proteome</keyword>
<dbReference type="Proteomes" id="UP000238164">
    <property type="component" value="Chromosome 1"/>
</dbReference>